<name>A0A1Y6CQW0_9PROT</name>
<sequence length="151" mass="16240">MLSRIVSSLAVLGTALLLLAAPVAAGTQGTPDEAKAMAEKAAAFLEANGPEKAFKAFTETDQFKDRDLYVFVYDAKGAAVAHGANPALVGKNLMELRDPTGKQFVKDFVAVQDAGWVEYSWQNPVSKKVEPKRSWIIHTSGVWLGVGAYVQ</sequence>
<feature type="chain" id="PRO_5010988645" evidence="6">
    <location>
        <begin position="21"/>
        <end position="151"/>
    </location>
</feature>
<dbReference type="STRING" id="560819.SAMN05428998_13080"/>
<gene>
    <name evidence="8" type="ORF">SAMN05428998_13080</name>
</gene>
<proteinExistence type="predicted"/>
<keyword evidence="4" id="KW-1133">Transmembrane helix</keyword>
<evidence type="ECO:0000259" key="7">
    <source>
        <dbReference type="SMART" id="SM01049"/>
    </source>
</evidence>
<dbReference type="Gene3D" id="3.30.450.20">
    <property type="entry name" value="PAS domain"/>
    <property type="match status" value="1"/>
</dbReference>
<evidence type="ECO:0000256" key="2">
    <source>
        <dbReference type="ARBA" id="ARBA00022475"/>
    </source>
</evidence>
<evidence type="ECO:0000256" key="3">
    <source>
        <dbReference type="ARBA" id="ARBA00022692"/>
    </source>
</evidence>
<feature type="signal peptide" evidence="6">
    <location>
        <begin position="1"/>
        <end position="20"/>
    </location>
</feature>
<evidence type="ECO:0000313" key="8">
    <source>
        <dbReference type="EMBL" id="SMF71920.1"/>
    </source>
</evidence>
<dbReference type="SMART" id="SM01049">
    <property type="entry name" value="Cache_2"/>
    <property type="match status" value="1"/>
</dbReference>
<keyword evidence="5" id="KW-0472">Membrane</keyword>
<accession>A0A1Y6CQW0</accession>
<keyword evidence="6" id="KW-0732">Signal</keyword>
<dbReference type="EMBL" id="FWZX01000030">
    <property type="protein sequence ID" value="SMF71920.1"/>
    <property type="molecule type" value="Genomic_DNA"/>
</dbReference>
<keyword evidence="9" id="KW-1185">Reference proteome</keyword>
<dbReference type="InterPro" id="IPR033480">
    <property type="entry name" value="sCache_2"/>
</dbReference>
<organism evidence="8 9">
    <name type="scientific">Tistlia consotensis USBA 355</name>
    <dbReference type="NCBI Taxonomy" id="560819"/>
    <lineage>
        <taxon>Bacteria</taxon>
        <taxon>Pseudomonadati</taxon>
        <taxon>Pseudomonadota</taxon>
        <taxon>Alphaproteobacteria</taxon>
        <taxon>Rhodospirillales</taxon>
        <taxon>Rhodovibrionaceae</taxon>
        <taxon>Tistlia</taxon>
    </lineage>
</organism>
<dbReference type="Proteomes" id="UP000192917">
    <property type="component" value="Unassembled WGS sequence"/>
</dbReference>
<dbReference type="RefSeq" id="WP_200808668.1">
    <property type="nucleotide sequence ID" value="NZ_FWZX01000030.1"/>
</dbReference>
<feature type="domain" description="Single Cache" evidence="7">
    <location>
        <begin position="23"/>
        <end position="106"/>
    </location>
</feature>
<evidence type="ECO:0000313" key="9">
    <source>
        <dbReference type="Proteomes" id="UP000192917"/>
    </source>
</evidence>
<dbReference type="Pfam" id="PF17200">
    <property type="entry name" value="sCache_2"/>
    <property type="match status" value="1"/>
</dbReference>
<keyword evidence="2" id="KW-1003">Cell membrane</keyword>
<dbReference type="AlphaFoldDB" id="A0A1Y6CQW0"/>
<keyword evidence="3" id="KW-0812">Transmembrane</keyword>
<protein>
    <submittedName>
        <fullName evidence="8">Single Cache domain 2-containing protein</fullName>
    </submittedName>
</protein>
<evidence type="ECO:0000256" key="6">
    <source>
        <dbReference type="SAM" id="SignalP"/>
    </source>
</evidence>
<evidence type="ECO:0000256" key="5">
    <source>
        <dbReference type="ARBA" id="ARBA00023136"/>
    </source>
</evidence>
<evidence type="ECO:0000256" key="1">
    <source>
        <dbReference type="ARBA" id="ARBA00004651"/>
    </source>
</evidence>
<evidence type="ECO:0000256" key="4">
    <source>
        <dbReference type="ARBA" id="ARBA00022989"/>
    </source>
</evidence>
<reference evidence="8 9" key="1">
    <citation type="submission" date="2017-04" db="EMBL/GenBank/DDBJ databases">
        <authorList>
            <person name="Afonso C.L."/>
            <person name="Miller P.J."/>
            <person name="Scott M.A."/>
            <person name="Spackman E."/>
            <person name="Goraichik I."/>
            <person name="Dimitrov K.M."/>
            <person name="Suarez D.L."/>
            <person name="Swayne D.E."/>
        </authorList>
    </citation>
    <scope>NUCLEOTIDE SEQUENCE [LARGE SCALE GENOMIC DNA]</scope>
    <source>
        <strain evidence="8 9">USBA 355</strain>
    </source>
</reference>
<comment type="subcellular location">
    <subcellularLocation>
        <location evidence="1">Cell membrane</location>
        <topology evidence="1">Multi-pass membrane protein</topology>
    </subcellularLocation>
</comment>
<dbReference type="GO" id="GO:0005886">
    <property type="term" value="C:plasma membrane"/>
    <property type="evidence" value="ECO:0007669"/>
    <property type="project" value="UniProtKB-SubCell"/>
</dbReference>